<gene>
    <name evidence="3" type="ORF">F5891DRAFT_1191929</name>
</gene>
<dbReference type="GeneID" id="64661827"/>
<feature type="region of interest" description="Disordered" evidence="2">
    <location>
        <begin position="1"/>
        <end position="26"/>
    </location>
</feature>
<keyword evidence="1" id="KW-0175">Coiled coil</keyword>
<comment type="caution">
    <text evidence="3">The sequence shown here is derived from an EMBL/GenBank/DDBJ whole genome shotgun (WGS) entry which is preliminary data.</text>
</comment>
<feature type="compositionally biased region" description="Low complexity" evidence="2">
    <location>
        <begin position="10"/>
        <end position="19"/>
    </location>
</feature>
<evidence type="ECO:0000256" key="2">
    <source>
        <dbReference type="SAM" id="MobiDB-lite"/>
    </source>
</evidence>
<proteinExistence type="predicted"/>
<evidence type="ECO:0000256" key="1">
    <source>
        <dbReference type="SAM" id="Coils"/>
    </source>
</evidence>
<organism evidence="3 4">
    <name type="scientific">Suillus fuscotomentosus</name>
    <dbReference type="NCBI Taxonomy" id="1912939"/>
    <lineage>
        <taxon>Eukaryota</taxon>
        <taxon>Fungi</taxon>
        <taxon>Dikarya</taxon>
        <taxon>Basidiomycota</taxon>
        <taxon>Agaricomycotina</taxon>
        <taxon>Agaricomycetes</taxon>
        <taxon>Agaricomycetidae</taxon>
        <taxon>Boletales</taxon>
        <taxon>Suillineae</taxon>
        <taxon>Suillaceae</taxon>
        <taxon>Suillus</taxon>
    </lineage>
</organism>
<protein>
    <submittedName>
        <fullName evidence="3">Uncharacterized protein</fullName>
    </submittedName>
</protein>
<keyword evidence="4" id="KW-1185">Reference proteome</keyword>
<dbReference type="Proteomes" id="UP001195769">
    <property type="component" value="Unassembled WGS sequence"/>
</dbReference>
<sequence length="512" mass="56067">MPLTQRATKSSSDLNSEFSSESDSDGSDIELIQVRTALVPAPPDATLQDLRKALEVSQRLLLDLRSKCREAMKRNALLEAAAPKGRNRCNLTANNLAMAAKEDAIRALGRKYSITHCLWINIELFPLSKCTYPDIDLNSKERWITGVSMEDGVRAELFKFIPEEEHEMMSYKNFGSQFGRGVSNTRSEMASDIKSCAGAIFGLNANIFIRGYKRNEDPNCRPLLLSPHGEYTKFAPVLFPRPDKLVPYEMLKTATLMQVLKVSLFGKSSLAPTGMIAAAAVVAIFLLSGDAELTEIGDTTKIPYREYHNFYRQRLMTGGAWAHQVITFFNDALFSGTSSYVPPSAALNDRPSHTWEEDFDRAIEQGPVVDDGPPLLPPQQANNNISVRGGPPLSESEDNFPHRLPPTASHHTLAAPSISAPLVAAHHAPAPSISAPVIIAPRTAAPPVVNMAPSETISTAMDDLNLGRRIARAEAELPAPTEVRPKPKVRRKGKTPAVEGEDVVRRSGRKGK</sequence>
<name>A0AAD4E378_9AGAM</name>
<dbReference type="EMBL" id="JABBWK010000046">
    <property type="protein sequence ID" value="KAG1897468.1"/>
    <property type="molecule type" value="Genomic_DNA"/>
</dbReference>
<dbReference type="AlphaFoldDB" id="A0AAD4E378"/>
<feature type="region of interest" description="Disordered" evidence="2">
    <location>
        <begin position="472"/>
        <end position="512"/>
    </location>
</feature>
<dbReference type="RefSeq" id="XP_041223044.1">
    <property type="nucleotide sequence ID" value="XM_041367529.1"/>
</dbReference>
<reference evidence="3" key="1">
    <citation type="journal article" date="2020" name="New Phytol.">
        <title>Comparative genomics reveals dynamic genome evolution in host specialist ectomycorrhizal fungi.</title>
        <authorList>
            <person name="Lofgren L.A."/>
            <person name="Nguyen N.H."/>
            <person name="Vilgalys R."/>
            <person name="Ruytinx J."/>
            <person name="Liao H.L."/>
            <person name="Branco S."/>
            <person name="Kuo A."/>
            <person name="LaButti K."/>
            <person name="Lipzen A."/>
            <person name="Andreopoulos W."/>
            <person name="Pangilinan J."/>
            <person name="Riley R."/>
            <person name="Hundley H."/>
            <person name="Na H."/>
            <person name="Barry K."/>
            <person name="Grigoriev I.V."/>
            <person name="Stajich J.E."/>
            <person name="Kennedy P.G."/>
        </authorList>
    </citation>
    <scope>NUCLEOTIDE SEQUENCE</scope>
    <source>
        <strain evidence="3">FC203</strain>
    </source>
</reference>
<evidence type="ECO:0000313" key="3">
    <source>
        <dbReference type="EMBL" id="KAG1897468.1"/>
    </source>
</evidence>
<feature type="coiled-coil region" evidence="1">
    <location>
        <begin position="47"/>
        <end position="81"/>
    </location>
</feature>
<evidence type="ECO:0000313" key="4">
    <source>
        <dbReference type="Proteomes" id="UP001195769"/>
    </source>
</evidence>
<accession>A0AAD4E378</accession>